<name>A0AAD9PPC5_9APIC</name>
<dbReference type="KEGG" id="bdw:94335406"/>
<sequence length="229" mass="26110">MSHFGNKRRNNPGSLYRKRSYMQSYYPTFPNGPGIPGYMHQNAYRPHRGHSNLNFRSGTDNKYESEEFRSQKEKLLEQKARENQQRREIQQQLQNMTLQLNNFVAELAALDKDSPQRQQLSDKIAILKGEMKALGNNVVKKPEKPRNKLDNRETRLVFEQLPQDAIGQGNLAKWISANAKIMLPKQIAMLAAYGTNGQGALVQYSSHEVAASVLQACKENNISVSWMSS</sequence>
<evidence type="ECO:0000313" key="3">
    <source>
        <dbReference type="Proteomes" id="UP001214638"/>
    </source>
</evidence>
<dbReference type="AlphaFoldDB" id="A0AAD9PPC5"/>
<accession>A0AAD9PPC5</accession>
<evidence type="ECO:0000313" key="2">
    <source>
        <dbReference type="EMBL" id="KAK2198103.1"/>
    </source>
</evidence>
<dbReference type="Proteomes" id="UP001214638">
    <property type="component" value="Unassembled WGS sequence"/>
</dbReference>
<organism evidence="2 3">
    <name type="scientific">Babesia duncani</name>
    <dbReference type="NCBI Taxonomy" id="323732"/>
    <lineage>
        <taxon>Eukaryota</taxon>
        <taxon>Sar</taxon>
        <taxon>Alveolata</taxon>
        <taxon>Apicomplexa</taxon>
        <taxon>Aconoidasida</taxon>
        <taxon>Piroplasmida</taxon>
        <taxon>Babesiidae</taxon>
        <taxon>Babesia</taxon>
    </lineage>
</organism>
<dbReference type="RefSeq" id="XP_067804945.1">
    <property type="nucleotide sequence ID" value="XM_067946154.1"/>
</dbReference>
<feature type="compositionally biased region" description="Basic and acidic residues" evidence="1">
    <location>
        <begin position="59"/>
        <end position="71"/>
    </location>
</feature>
<comment type="caution">
    <text evidence="2">The sequence shown here is derived from an EMBL/GenBank/DDBJ whole genome shotgun (WGS) entry which is preliminary data.</text>
</comment>
<protein>
    <submittedName>
        <fullName evidence="2">Uncharacterized protein</fullName>
    </submittedName>
</protein>
<dbReference type="GeneID" id="94335406"/>
<feature type="region of interest" description="Disordered" evidence="1">
    <location>
        <begin position="45"/>
        <end position="71"/>
    </location>
</feature>
<reference evidence="2" key="1">
    <citation type="journal article" date="2023" name="Nat. Microbiol.">
        <title>Babesia duncani multi-omics identifies virulence factors and drug targets.</title>
        <authorList>
            <person name="Singh P."/>
            <person name="Lonardi S."/>
            <person name="Liang Q."/>
            <person name="Vydyam P."/>
            <person name="Khabirova E."/>
            <person name="Fang T."/>
            <person name="Gihaz S."/>
            <person name="Thekkiniath J."/>
            <person name="Munshi M."/>
            <person name="Abel S."/>
            <person name="Ciampossin L."/>
            <person name="Batugedara G."/>
            <person name="Gupta M."/>
            <person name="Lu X.M."/>
            <person name="Lenz T."/>
            <person name="Chakravarty S."/>
            <person name="Cornillot E."/>
            <person name="Hu Y."/>
            <person name="Ma W."/>
            <person name="Gonzalez L.M."/>
            <person name="Sanchez S."/>
            <person name="Estrada K."/>
            <person name="Sanchez-Flores A."/>
            <person name="Montero E."/>
            <person name="Harb O.S."/>
            <person name="Le Roch K.G."/>
            <person name="Mamoun C.B."/>
        </authorList>
    </citation>
    <scope>NUCLEOTIDE SEQUENCE</scope>
    <source>
        <strain evidence="2">WA1</strain>
    </source>
</reference>
<dbReference type="EMBL" id="JALLKP010000001">
    <property type="protein sequence ID" value="KAK2198103.1"/>
    <property type="molecule type" value="Genomic_DNA"/>
</dbReference>
<gene>
    <name evidence="2" type="ORF">BdWA1_001108</name>
</gene>
<proteinExistence type="predicted"/>
<evidence type="ECO:0000256" key="1">
    <source>
        <dbReference type="SAM" id="MobiDB-lite"/>
    </source>
</evidence>
<keyword evidence="3" id="KW-1185">Reference proteome</keyword>